<evidence type="ECO:0000259" key="3">
    <source>
        <dbReference type="Pfam" id="PF06452"/>
    </source>
</evidence>
<accession>A0A919EG24</accession>
<dbReference type="GO" id="GO:0016137">
    <property type="term" value="P:glycoside metabolic process"/>
    <property type="evidence" value="ECO:0007669"/>
    <property type="project" value="UniProtKB-ARBA"/>
</dbReference>
<reference evidence="4" key="2">
    <citation type="submission" date="2020-09" db="EMBL/GenBank/DDBJ databases">
        <authorList>
            <person name="Sun Q."/>
            <person name="Ohkuma M."/>
        </authorList>
    </citation>
    <scope>NUCLEOTIDE SEQUENCE</scope>
    <source>
        <strain evidence="4">JCM 4059</strain>
    </source>
</reference>
<evidence type="ECO:0000313" key="4">
    <source>
        <dbReference type="EMBL" id="GHF67889.1"/>
    </source>
</evidence>
<dbReference type="GO" id="GO:0030246">
    <property type="term" value="F:carbohydrate binding"/>
    <property type="evidence" value="ECO:0007669"/>
    <property type="project" value="InterPro"/>
</dbReference>
<feature type="compositionally biased region" description="Basic residues" evidence="2">
    <location>
        <begin position="13"/>
        <end position="23"/>
    </location>
</feature>
<dbReference type="GO" id="GO:0016811">
    <property type="term" value="F:hydrolase activity, acting on carbon-nitrogen (but not peptide) bonds, in linear amides"/>
    <property type="evidence" value="ECO:0007669"/>
    <property type="project" value="TreeGrafter"/>
</dbReference>
<dbReference type="AlphaFoldDB" id="A0A919EG24"/>
<feature type="region of interest" description="Disordered" evidence="2">
    <location>
        <begin position="1"/>
        <end position="24"/>
    </location>
</feature>
<name>A0A919EG24_9ACTN</name>
<keyword evidence="1" id="KW-0862">Zinc</keyword>
<proteinExistence type="predicted"/>
<dbReference type="SUPFAM" id="SSF102588">
    <property type="entry name" value="LmbE-like"/>
    <property type="match status" value="1"/>
</dbReference>
<dbReference type="SUPFAM" id="SSF49344">
    <property type="entry name" value="CBD9-like"/>
    <property type="match status" value="1"/>
</dbReference>
<evidence type="ECO:0000313" key="5">
    <source>
        <dbReference type="Proteomes" id="UP000638313"/>
    </source>
</evidence>
<dbReference type="GO" id="GO:0004553">
    <property type="term" value="F:hydrolase activity, hydrolyzing O-glycosyl compounds"/>
    <property type="evidence" value="ECO:0007669"/>
    <property type="project" value="InterPro"/>
</dbReference>
<dbReference type="InterPro" id="IPR024078">
    <property type="entry name" value="LmbE-like_dom_sf"/>
</dbReference>
<reference evidence="4" key="1">
    <citation type="journal article" date="2014" name="Int. J. Syst. Evol. Microbiol.">
        <title>Complete genome sequence of Corynebacterium casei LMG S-19264T (=DSM 44701T), isolated from a smear-ripened cheese.</title>
        <authorList>
            <consortium name="US DOE Joint Genome Institute (JGI-PGF)"/>
            <person name="Walter F."/>
            <person name="Albersmeier A."/>
            <person name="Kalinowski J."/>
            <person name="Ruckert C."/>
        </authorList>
    </citation>
    <scope>NUCLEOTIDE SEQUENCE</scope>
    <source>
        <strain evidence="4">JCM 4059</strain>
    </source>
</reference>
<gene>
    <name evidence="4" type="ORF">GCM10010218_56760</name>
</gene>
<feature type="region of interest" description="Disordered" evidence="2">
    <location>
        <begin position="580"/>
        <end position="621"/>
    </location>
</feature>
<organism evidence="4 5">
    <name type="scientific">Streptomyces mashuensis</name>
    <dbReference type="NCBI Taxonomy" id="33904"/>
    <lineage>
        <taxon>Bacteria</taxon>
        <taxon>Bacillati</taxon>
        <taxon>Actinomycetota</taxon>
        <taxon>Actinomycetes</taxon>
        <taxon>Kitasatosporales</taxon>
        <taxon>Streptomycetaceae</taxon>
        <taxon>Streptomyces</taxon>
    </lineage>
</organism>
<dbReference type="PANTHER" id="PTHR12993">
    <property type="entry name" value="N-ACETYLGLUCOSAMINYL-PHOSPHATIDYLINOSITOL DE-N-ACETYLASE-RELATED"/>
    <property type="match status" value="1"/>
</dbReference>
<dbReference type="EMBL" id="BNBD01000016">
    <property type="protein sequence ID" value="GHF67889.1"/>
    <property type="molecule type" value="Genomic_DNA"/>
</dbReference>
<dbReference type="Proteomes" id="UP000638313">
    <property type="component" value="Unassembled WGS sequence"/>
</dbReference>
<protein>
    <recommendedName>
        <fullName evidence="3">Carbohydrate-binding domain-containing protein</fullName>
    </recommendedName>
</protein>
<feature type="compositionally biased region" description="Polar residues" evidence="2">
    <location>
        <begin position="591"/>
        <end position="606"/>
    </location>
</feature>
<dbReference type="Gene3D" id="3.40.50.10320">
    <property type="entry name" value="LmbE-like"/>
    <property type="match status" value="1"/>
</dbReference>
<evidence type="ECO:0000256" key="1">
    <source>
        <dbReference type="ARBA" id="ARBA00022833"/>
    </source>
</evidence>
<dbReference type="RefSeq" id="WP_190132592.1">
    <property type="nucleotide sequence ID" value="NZ_BNBD01000016.1"/>
</dbReference>
<feature type="domain" description="Carbohydrate-binding" evidence="3">
    <location>
        <begin position="388"/>
        <end position="571"/>
    </location>
</feature>
<sequence length="621" mass="66633">MPDVRATAPTHPPRPRPARRSRPVRSALVAAVTALALATAAAPADGAPAARPSGPAHTDVLFVGAHPDDEFQSLAAFGQWHERQGRTTGVATVTRGEGGGNAVGTEEGPALGLIREREERAAVGLAGIRNVHYLDKPDFWYTLSAPLTARAWERTPQGTDTLERLVRLIRATTPDTVVTMDPRPFDQHGAHQQAARLAVEAFALAGKRTAFPGQITKEKYRPWQPSRLLTQNWGFAGPVGPSCATARPHDPTTGLPQEGVWEGTWSARHGTTWAQRERTAARLYRTQGFGSLPARVTTPRARMGCDWFSVLAEHGRPVRAAVHGQDGPLRPLYAGFRDWARRVGMPWLANDVQPAYPAAPGTTVLPAPRRPAVDGRAAPGEYPGEQLRLTHWQGERCASARDCSATARMTRYGDDLYVLVDVTDDRKGAVLSTADCKRHWRTDSVEVALDPRGTADDTAATFKAAVLPFTAEGGACAARDADHHQGPAARTAPGMRWAATVHDRPYTGYTVELRIPLGLLPAAADPAALTANVMVYDSDTTDRTGRARLAWSPFGSAQADPYAWGRARLEGYVPPAGRPQVPGAPVLPLTATRSADSPPSVAQSRRTGVPLAAGPRLSRPA</sequence>
<dbReference type="PANTHER" id="PTHR12993:SF11">
    <property type="entry name" value="N-ACETYLGLUCOSAMINYL-PHOSPHATIDYLINOSITOL DE-N-ACETYLASE"/>
    <property type="match status" value="1"/>
</dbReference>
<dbReference type="GO" id="GO:0016052">
    <property type="term" value="P:carbohydrate catabolic process"/>
    <property type="evidence" value="ECO:0007669"/>
    <property type="project" value="InterPro"/>
</dbReference>
<dbReference type="InterPro" id="IPR010502">
    <property type="entry name" value="Carb-bd_dom_fam9"/>
</dbReference>
<dbReference type="Gene3D" id="2.60.40.1190">
    <property type="match status" value="1"/>
</dbReference>
<comment type="caution">
    <text evidence="4">The sequence shown here is derived from an EMBL/GenBank/DDBJ whole genome shotgun (WGS) entry which is preliminary data.</text>
</comment>
<dbReference type="Pfam" id="PF02585">
    <property type="entry name" value="PIG-L"/>
    <property type="match status" value="1"/>
</dbReference>
<dbReference type="Pfam" id="PF06452">
    <property type="entry name" value="CBM9_1"/>
    <property type="match status" value="1"/>
</dbReference>
<keyword evidence="5" id="KW-1185">Reference proteome</keyword>
<dbReference type="InterPro" id="IPR003737">
    <property type="entry name" value="GlcNAc_PI_deacetylase-related"/>
</dbReference>
<evidence type="ECO:0000256" key="2">
    <source>
        <dbReference type="SAM" id="MobiDB-lite"/>
    </source>
</evidence>